<dbReference type="InterPro" id="IPR019734">
    <property type="entry name" value="TPR_rpt"/>
</dbReference>
<feature type="repeat" description="TPR" evidence="3">
    <location>
        <begin position="514"/>
        <end position="547"/>
    </location>
</feature>
<dbReference type="PANTHER" id="PTHR44227">
    <property type="match status" value="1"/>
</dbReference>
<gene>
    <name evidence="5" type="ORF">A3I53_03640</name>
</gene>
<feature type="transmembrane region" description="Helical" evidence="4">
    <location>
        <begin position="337"/>
        <end position="355"/>
    </location>
</feature>
<feature type="repeat" description="TPR" evidence="3">
    <location>
        <begin position="548"/>
        <end position="581"/>
    </location>
</feature>
<keyword evidence="4" id="KW-0812">Transmembrane</keyword>
<comment type="caution">
    <text evidence="5">The sequence shown here is derived from an EMBL/GenBank/DDBJ whole genome shotgun (WGS) entry which is preliminary data.</text>
</comment>
<dbReference type="SUPFAM" id="SSF48452">
    <property type="entry name" value="TPR-like"/>
    <property type="match status" value="1"/>
</dbReference>
<dbReference type="Pfam" id="PF13181">
    <property type="entry name" value="TPR_8"/>
    <property type="match status" value="1"/>
</dbReference>
<dbReference type="Proteomes" id="UP000178845">
    <property type="component" value="Unassembled WGS sequence"/>
</dbReference>
<proteinExistence type="predicted"/>
<feature type="transmembrane region" description="Helical" evidence="4">
    <location>
        <begin position="88"/>
        <end position="109"/>
    </location>
</feature>
<dbReference type="Gene3D" id="1.25.40.10">
    <property type="entry name" value="Tetratricopeptide repeat domain"/>
    <property type="match status" value="2"/>
</dbReference>
<protein>
    <submittedName>
        <fullName evidence="5">Uncharacterized protein</fullName>
    </submittedName>
</protein>
<feature type="transmembrane region" description="Helical" evidence="4">
    <location>
        <begin position="121"/>
        <end position="139"/>
    </location>
</feature>
<accession>A0A1F5HPG3</accession>
<evidence type="ECO:0000313" key="6">
    <source>
        <dbReference type="Proteomes" id="UP000178845"/>
    </source>
</evidence>
<evidence type="ECO:0000256" key="1">
    <source>
        <dbReference type="ARBA" id="ARBA00022737"/>
    </source>
</evidence>
<dbReference type="Pfam" id="PF13432">
    <property type="entry name" value="TPR_16"/>
    <property type="match status" value="1"/>
</dbReference>
<evidence type="ECO:0000256" key="2">
    <source>
        <dbReference type="ARBA" id="ARBA00022803"/>
    </source>
</evidence>
<dbReference type="EMBL" id="MFBW01000054">
    <property type="protein sequence ID" value="OGE06034.1"/>
    <property type="molecule type" value="Genomic_DNA"/>
</dbReference>
<dbReference type="PANTHER" id="PTHR44227:SF3">
    <property type="entry name" value="PROTEIN O-MANNOSYL-TRANSFERASE TMTC4"/>
    <property type="match status" value="1"/>
</dbReference>
<feature type="transmembrane region" description="Helical" evidence="4">
    <location>
        <begin position="179"/>
        <end position="205"/>
    </location>
</feature>
<keyword evidence="4" id="KW-0472">Membrane</keyword>
<name>A0A1F5HPG3_9BACT</name>
<dbReference type="InterPro" id="IPR011990">
    <property type="entry name" value="TPR-like_helical_dom_sf"/>
</dbReference>
<feature type="transmembrane region" description="Helical" evidence="4">
    <location>
        <begin position="145"/>
        <end position="167"/>
    </location>
</feature>
<dbReference type="PROSITE" id="PS50005">
    <property type="entry name" value="TPR"/>
    <property type="match status" value="5"/>
</dbReference>
<feature type="transmembrane region" description="Helical" evidence="4">
    <location>
        <begin position="367"/>
        <end position="387"/>
    </location>
</feature>
<organism evidence="5 6">
    <name type="scientific">Candidatus Curtissbacteria bacterium RIFCSPLOWO2_02_FULL_40_13b</name>
    <dbReference type="NCBI Taxonomy" id="1797733"/>
    <lineage>
        <taxon>Bacteria</taxon>
        <taxon>Candidatus Curtissiibacteriota</taxon>
    </lineage>
</organism>
<evidence type="ECO:0000313" key="5">
    <source>
        <dbReference type="EMBL" id="OGE06034.1"/>
    </source>
</evidence>
<keyword evidence="2 3" id="KW-0802">TPR repeat</keyword>
<dbReference type="Pfam" id="PF00515">
    <property type="entry name" value="TPR_1"/>
    <property type="match status" value="1"/>
</dbReference>
<keyword evidence="1" id="KW-0677">Repeat</keyword>
<dbReference type="AlphaFoldDB" id="A0A1F5HPG3"/>
<evidence type="ECO:0000256" key="4">
    <source>
        <dbReference type="SAM" id="Phobius"/>
    </source>
</evidence>
<sequence>MPIIRLLFNTKFQLAIIILLTVGVYANTIGNQLVWDDKTFASWQQTASFANLPYFLKGNLPGPHQGDYRLFKGIILTFDKVVFGNSLFVFHLQAILIHLSVTFLVFLLTKKILDTMLDAKKVAMVAFLTALLFGVHPVHVEAVTFITSSTDIVGIAFLFLSFYFYVLASGKYQFKKKKLIISGIFALLAFASYEVTFVLPALFVLYDFCFPKLEKEQSKEKFLRYVYFLSILASYAVVRFGILKVREGKSFLEGSFYLTMLAQAKAMLEYVKITVFPLDLTLNHQIGAKIPSLHYVDYNKEAYLLQKITDPAFLTAVGAVVALLVLAIFLYKRLPLITFSVLWFFISLAVVSNLIPLNNFMSERYLYLPSYGFVLLLAYVLVSLYNLPARFLNFRALRLLFRLLTLALAVAIVTFYSARTVIRNRDWSSDYTFWSYEYQKSPNSVLASHNLGNTYFDKGDLKRAIELYEWAESKNTRNLSVVNLHLGNAYLKDGKPDKALIQFQKTIEENKGEHLAYYGLGAVYLQQKKTDLAIQAYNKTLELNSLYYPAYIDLGSILANNGEWDRAIQKFTIASKIKPKEALPHRNLAGVYKKQNKLDLAISEYQIALQLDPENAEVAKQLQEVQIKKNIKENKDEAN</sequence>
<feature type="repeat" description="TPR" evidence="3">
    <location>
        <begin position="582"/>
        <end position="615"/>
    </location>
</feature>
<evidence type="ECO:0000256" key="3">
    <source>
        <dbReference type="PROSITE-ProRule" id="PRU00339"/>
    </source>
</evidence>
<feature type="repeat" description="TPR" evidence="3">
    <location>
        <begin position="445"/>
        <end position="478"/>
    </location>
</feature>
<feature type="transmembrane region" description="Helical" evidence="4">
    <location>
        <begin position="399"/>
        <end position="418"/>
    </location>
</feature>
<feature type="repeat" description="TPR" evidence="3">
    <location>
        <begin position="480"/>
        <end position="513"/>
    </location>
</feature>
<keyword evidence="4" id="KW-1133">Transmembrane helix</keyword>
<dbReference type="SMART" id="SM00028">
    <property type="entry name" value="TPR"/>
    <property type="match status" value="5"/>
</dbReference>
<dbReference type="InterPro" id="IPR052346">
    <property type="entry name" value="O-mannosyl-transferase_TMTC"/>
</dbReference>
<reference evidence="5 6" key="1">
    <citation type="journal article" date="2016" name="Nat. Commun.">
        <title>Thousands of microbial genomes shed light on interconnected biogeochemical processes in an aquifer system.</title>
        <authorList>
            <person name="Anantharaman K."/>
            <person name="Brown C.T."/>
            <person name="Hug L.A."/>
            <person name="Sharon I."/>
            <person name="Castelle C.J."/>
            <person name="Probst A.J."/>
            <person name="Thomas B.C."/>
            <person name="Singh A."/>
            <person name="Wilkins M.J."/>
            <person name="Karaoz U."/>
            <person name="Brodie E.L."/>
            <person name="Williams K.H."/>
            <person name="Hubbard S.S."/>
            <person name="Banfield J.F."/>
        </authorList>
    </citation>
    <scope>NUCLEOTIDE SEQUENCE [LARGE SCALE GENOMIC DNA]</scope>
</reference>
<feature type="transmembrane region" description="Helical" evidence="4">
    <location>
        <begin position="312"/>
        <end position="331"/>
    </location>
</feature>
<feature type="transmembrane region" description="Helical" evidence="4">
    <location>
        <begin position="225"/>
        <end position="242"/>
    </location>
</feature>